<dbReference type="KEGG" id="swi:Swit_3155"/>
<name>A0A9J9HDA3_RHIWR</name>
<dbReference type="Proteomes" id="UP000001989">
    <property type="component" value="Chromosome"/>
</dbReference>
<evidence type="ECO:0000313" key="2">
    <source>
        <dbReference type="Proteomes" id="UP000001989"/>
    </source>
</evidence>
<proteinExistence type="predicted"/>
<organism evidence="1 2">
    <name type="scientific">Rhizorhabdus wittichii (strain DSM 6014 / CCUG 31198 / JCM 15750 / NBRC 105917 / EY 4224 / RW1)</name>
    <name type="common">Sphingomonas wittichii</name>
    <dbReference type="NCBI Taxonomy" id="392499"/>
    <lineage>
        <taxon>Bacteria</taxon>
        <taxon>Pseudomonadati</taxon>
        <taxon>Pseudomonadota</taxon>
        <taxon>Alphaproteobacteria</taxon>
        <taxon>Sphingomonadales</taxon>
        <taxon>Sphingomonadaceae</taxon>
        <taxon>Rhizorhabdus</taxon>
    </lineage>
</organism>
<keyword evidence="2" id="KW-1185">Reference proteome</keyword>
<evidence type="ECO:0000313" key="1">
    <source>
        <dbReference type="EMBL" id="ABQ69503.1"/>
    </source>
</evidence>
<dbReference type="AlphaFoldDB" id="A0A9J9HDA3"/>
<sequence length="51" mass="5594">MPYGSPVRTIAAEADAICRLARERAPGERFGDFTIRAGIVRAVTEGRFIND</sequence>
<dbReference type="EMBL" id="CP000699">
    <property type="protein sequence ID" value="ABQ69503.1"/>
    <property type="molecule type" value="Genomic_DNA"/>
</dbReference>
<protein>
    <submittedName>
        <fullName evidence="1">Uncharacterized protein</fullName>
    </submittedName>
</protein>
<gene>
    <name evidence="1" type="ordered locus">Swit_3155</name>
</gene>
<accession>A0A9J9HDA3</accession>
<reference evidence="1 2" key="1">
    <citation type="journal article" date="2010" name="J. Bacteriol.">
        <title>Genome sequence of the dioxin-mineralizing bacterium Sphingomonas wittichii RW1.</title>
        <authorList>
            <person name="Miller T.R."/>
            <person name="Delcher A.L."/>
            <person name="Salzberg S.L."/>
            <person name="Saunders E."/>
            <person name="Detter J.C."/>
            <person name="Halden R.U."/>
        </authorList>
    </citation>
    <scope>NUCLEOTIDE SEQUENCE [LARGE SCALE GENOMIC DNA]</scope>
    <source>
        <strain evidence="2">DSM 6014 / CCUG 31198 / JCM 15750 / NBRC 105917 / EY 4224 / RW1</strain>
    </source>
</reference>